<dbReference type="AlphaFoldDB" id="A0A392TZ60"/>
<reference evidence="2 3" key="1">
    <citation type="journal article" date="2018" name="Front. Plant Sci.">
        <title>Red Clover (Trifolium pratense) and Zigzag Clover (T. medium) - A Picture of Genomic Similarities and Differences.</title>
        <authorList>
            <person name="Dluhosova J."/>
            <person name="Istvanek J."/>
            <person name="Nedelnik J."/>
            <person name="Repkova J."/>
        </authorList>
    </citation>
    <scope>NUCLEOTIDE SEQUENCE [LARGE SCALE GENOMIC DNA]</scope>
    <source>
        <strain evidence="3">cv. 10/8</strain>
        <tissue evidence="2">Leaf</tissue>
    </source>
</reference>
<feature type="compositionally biased region" description="Polar residues" evidence="1">
    <location>
        <begin position="34"/>
        <end position="51"/>
    </location>
</feature>
<feature type="region of interest" description="Disordered" evidence="1">
    <location>
        <begin position="1"/>
        <end position="59"/>
    </location>
</feature>
<organism evidence="2 3">
    <name type="scientific">Trifolium medium</name>
    <dbReference type="NCBI Taxonomy" id="97028"/>
    <lineage>
        <taxon>Eukaryota</taxon>
        <taxon>Viridiplantae</taxon>
        <taxon>Streptophyta</taxon>
        <taxon>Embryophyta</taxon>
        <taxon>Tracheophyta</taxon>
        <taxon>Spermatophyta</taxon>
        <taxon>Magnoliopsida</taxon>
        <taxon>eudicotyledons</taxon>
        <taxon>Gunneridae</taxon>
        <taxon>Pentapetalae</taxon>
        <taxon>rosids</taxon>
        <taxon>fabids</taxon>
        <taxon>Fabales</taxon>
        <taxon>Fabaceae</taxon>
        <taxon>Papilionoideae</taxon>
        <taxon>50 kb inversion clade</taxon>
        <taxon>NPAAA clade</taxon>
        <taxon>Hologalegina</taxon>
        <taxon>IRL clade</taxon>
        <taxon>Trifolieae</taxon>
        <taxon>Trifolium</taxon>
    </lineage>
</organism>
<sequence>MNFWFQFPRSARTSEPQRDKTDKIQIPGEEHRASSLSDRVPSSASIQNPGTRSARLSVA</sequence>
<dbReference type="EMBL" id="LXQA010675141">
    <property type="protein sequence ID" value="MCI65396.1"/>
    <property type="molecule type" value="Genomic_DNA"/>
</dbReference>
<keyword evidence="3" id="KW-1185">Reference proteome</keyword>
<accession>A0A392TZ60</accession>
<name>A0A392TZ60_9FABA</name>
<evidence type="ECO:0000256" key="1">
    <source>
        <dbReference type="SAM" id="MobiDB-lite"/>
    </source>
</evidence>
<feature type="compositionally biased region" description="Basic and acidic residues" evidence="1">
    <location>
        <begin position="15"/>
        <end position="33"/>
    </location>
</feature>
<comment type="caution">
    <text evidence="2">The sequence shown here is derived from an EMBL/GenBank/DDBJ whole genome shotgun (WGS) entry which is preliminary data.</text>
</comment>
<proteinExistence type="predicted"/>
<dbReference type="Proteomes" id="UP000265520">
    <property type="component" value="Unassembled WGS sequence"/>
</dbReference>
<evidence type="ECO:0000313" key="3">
    <source>
        <dbReference type="Proteomes" id="UP000265520"/>
    </source>
</evidence>
<evidence type="ECO:0000313" key="2">
    <source>
        <dbReference type="EMBL" id="MCI65396.1"/>
    </source>
</evidence>
<protein>
    <submittedName>
        <fullName evidence="2">Uncharacterized protein</fullName>
    </submittedName>
</protein>